<dbReference type="AlphaFoldDB" id="A0A8X7Z9F1"/>
<evidence type="ECO:0000256" key="1">
    <source>
        <dbReference type="SAM" id="MobiDB-lite"/>
    </source>
</evidence>
<reference evidence="2" key="1">
    <citation type="journal article" date="2020" name="bioRxiv">
        <title>Hybrid origin of Populus tomentosa Carr. identified through genome sequencing and phylogenomic analysis.</title>
        <authorList>
            <person name="An X."/>
            <person name="Gao K."/>
            <person name="Chen Z."/>
            <person name="Li J."/>
            <person name="Yang X."/>
            <person name="Yang X."/>
            <person name="Zhou J."/>
            <person name="Guo T."/>
            <person name="Zhao T."/>
            <person name="Huang S."/>
            <person name="Miao D."/>
            <person name="Khan W.U."/>
            <person name="Rao P."/>
            <person name="Ye M."/>
            <person name="Lei B."/>
            <person name="Liao W."/>
            <person name="Wang J."/>
            <person name="Ji L."/>
            <person name="Li Y."/>
            <person name="Guo B."/>
            <person name="Mustafa N.S."/>
            <person name="Li S."/>
            <person name="Yun Q."/>
            <person name="Keller S.R."/>
            <person name="Mao J."/>
            <person name="Zhang R."/>
            <person name="Strauss S.H."/>
        </authorList>
    </citation>
    <scope>NUCLEOTIDE SEQUENCE</scope>
    <source>
        <strain evidence="2">GM15</strain>
        <tissue evidence="2">Leaf</tissue>
    </source>
</reference>
<dbReference type="Proteomes" id="UP000886885">
    <property type="component" value="Chromosome 10A"/>
</dbReference>
<comment type="caution">
    <text evidence="2">The sequence shown here is derived from an EMBL/GenBank/DDBJ whole genome shotgun (WGS) entry which is preliminary data.</text>
</comment>
<accession>A0A8X7Z9F1</accession>
<gene>
    <name evidence="2" type="ORF">POTOM_035831</name>
</gene>
<evidence type="ECO:0000313" key="2">
    <source>
        <dbReference type="EMBL" id="KAG6759355.1"/>
    </source>
</evidence>
<feature type="compositionally biased region" description="Pro residues" evidence="1">
    <location>
        <begin position="76"/>
        <end position="92"/>
    </location>
</feature>
<keyword evidence="3" id="KW-1185">Reference proteome</keyword>
<sequence length="357" mass="39112">MAGGSHPKSSTHKPSSSSTPAPHRKSRWESTSNNNNNPPPPQSNQKLPKPNPSPKPNTGRSPKPATPTAGPIQPSQVPPFPFPDLGPPPPPTYGFHMLERRTIMLADGSVRSYLALPPDYQDFPRPPLPPRFLHGGPTPEFLPGGPRFPPRSPDVLGFQNQNKRKFEEELVKHGNSSSSNYNNNNSIGRNYTLGGAGTSNVGDEMRAGKQMRISSGDGVGFVSSNNNRNVGEVNQSELKKAFLHFVKVINENESDRKKYLEDGKQGRLQCVACGRMFSLSVMGAKRVVFSCVLRGGSRKFLTVIDVKLAAKFVLEVAIFCGRTYAFLLVLTTAANIMVDLVHLINTDRFMDAFSYVE</sequence>
<name>A0A8X7Z9F1_POPTO</name>
<proteinExistence type="predicted"/>
<evidence type="ECO:0000313" key="3">
    <source>
        <dbReference type="Proteomes" id="UP000886885"/>
    </source>
</evidence>
<feature type="region of interest" description="Disordered" evidence="1">
    <location>
        <begin position="1"/>
        <end position="94"/>
    </location>
</feature>
<protein>
    <submittedName>
        <fullName evidence="2">Uncharacterized protein</fullName>
    </submittedName>
</protein>
<dbReference type="EMBL" id="JAAWWB010000019">
    <property type="protein sequence ID" value="KAG6759355.1"/>
    <property type="molecule type" value="Genomic_DNA"/>
</dbReference>
<organism evidence="2 3">
    <name type="scientific">Populus tomentosa</name>
    <name type="common">Chinese white poplar</name>
    <dbReference type="NCBI Taxonomy" id="118781"/>
    <lineage>
        <taxon>Eukaryota</taxon>
        <taxon>Viridiplantae</taxon>
        <taxon>Streptophyta</taxon>
        <taxon>Embryophyta</taxon>
        <taxon>Tracheophyta</taxon>
        <taxon>Spermatophyta</taxon>
        <taxon>Magnoliopsida</taxon>
        <taxon>eudicotyledons</taxon>
        <taxon>Gunneridae</taxon>
        <taxon>Pentapetalae</taxon>
        <taxon>rosids</taxon>
        <taxon>fabids</taxon>
        <taxon>Malpighiales</taxon>
        <taxon>Salicaceae</taxon>
        <taxon>Saliceae</taxon>
        <taxon>Populus</taxon>
    </lineage>
</organism>
<dbReference type="PANTHER" id="PTHR46619">
    <property type="entry name" value="RNA RECOGNITION MOTIF XS DOMAIN PROTEIN-RELATED"/>
    <property type="match status" value="1"/>
</dbReference>
<dbReference type="PANTHER" id="PTHR46619:SF3">
    <property type="entry name" value="RNA RECOGNITION MOTIF XS DOMAIN PROTEIN"/>
    <property type="match status" value="1"/>
</dbReference>
<dbReference type="OrthoDB" id="1915348at2759"/>
<feature type="compositionally biased region" description="Low complexity" evidence="1">
    <location>
        <begin position="1"/>
        <end position="19"/>
    </location>
</feature>